<protein>
    <submittedName>
        <fullName evidence="1">Uncharacterized protein</fullName>
    </submittedName>
</protein>
<accession>A0A6J4RLE2</accession>
<gene>
    <name evidence="1" type="ORF">AVDCRST_MAG69-177</name>
</gene>
<evidence type="ECO:0000313" key="1">
    <source>
        <dbReference type="EMBL" id="CAA9472290.1"/>
    </source>
</evidence>
<organism evidence="1">
    <name type="scientific">uncultured Solirubrobacteraceae bacterium</name>
    <dbReference type="NCBI Taxonomy" id="1162706"/>
    <lineage>
        <taxon>Bacteria</taxon>
        <taxon>Bacillati</taxon>
        <taxon>Actinomycetota</taxon>
        <taxon>Thermoleophilia</taxon>
        <taxon>Solirubrobacterales</taxon>
        <taxon>Solirubrobacteraceae</taxon>
        <taxon>environmental samples</taxon>
    </lineage>
</organism>
<reference evidence="1" key="1">
    <citation type="submission" date="2020-02" db="EMBL/GenBank/DDBJ databases">
        <authorList>
            <person name="Meier V. D."/>
        </authorList>
    </citation>
    <scope>NUCLEOTIDE SEQUENCE</scope>
    <source>
        <strain evidence="1">AVDCRST_MAG69</strain>
    </source>
</reference>
<sequence length="98" mass="10867">MRIGVAHTDHPQAAEIVCSDHCVHRFRERMPVRDPGVDEVAGALIATLEMADISGWPPGWAVSDRPAELWAVTGDVAFPLARTADPRRWLALTCLRRK</sequence>
<dbReference type="AlphaFoldDB" id="A0A6J4RLE2"/>
<name>A0A6J4RLE2_9ACTN</name>
<dbReference type="EMBL" id="CADCVP010000023">
    <property type="protein sequence ID" value="CAA9472290.1"/>
    <property type="molecule type" value="Genomic_DNA"/>
</dbReference>
<proteinExistence type="predicted"/>